<feature type="domain" description="Peptidase M48" evidence="14">
    <location>
        <begin position="185"/>
        <end position="402"/>
    </location>
</feature>
<evidence type="ECO:0000256" key="11">
    <source>
        <dbReference type="RuleBase" id="RU003983"/>
    </source>
</evidence>
<dbReference type="Proteomes" id="UP000031774">
    <property type="component" value="Chromosome"/>
</dbReference>
<dbReference type="CDD" id="cd07328">
    <property type="entry name" value="M48_Ste24p_like"/>
    <property type="match status" value="1"/>
</dbReference>
<keyword evidence="8 13" id="KW-1133">Transmembrane helix</keyword>
<comment type="subcellular location">
    <subcellularLocation>
        <location evidence="1">Cell membrane</location>
        <topology evidence="1">Multi-pass membrane protein</topology>
    </subcellularLocation>
</comment>
<keyword evidence="3 11" id="KW-0645">Protease</keyword>
<dbReference type="GO" id="GO:0005886">
    <property type="term" value="C:plasma membrane"/>
    <property type="evidence" value="ECO:0007669"/>
    <property type="project" value="UniProtKB-SubCell"/>
</dbReference>
<evidence type="ECO:0000256" key="9">
    <source>
        <dbReference type="ARBA" id="ARBA00023049"/>
    </source>
</evidence>
<evidence type="ECO:0000256" key="12">
    <source>
        <dbReference type="SAM" id="MobiDB-lite"/>
    </source>
</evidence>
<keyword evidence="5" id="KW-0479">Metal-binding</keyword>
<keyword evidence="9 11" id="KW-0482">Metalloprotease</keyword>
<keyword evidence="6 11" id="KW-0378">Hydrolase</keyword>
<evidence type="ECO:0000313" key="15">
    <source>
        <dbReference type="EMBL" id="AJF64252.1"/>
    </source>
</evidence>
<comment type="cofactor">
    <cofactor evidence="11">
        <name>Zn(2+)</name>
        <dbReference type="ChEBI" id="CHEBI:29105"/>
    </cofactor>
    <text evidence="11">Binds 1 zinc ion per subunit.</text>
</comment>
<evidence type="ECO:0000256" key="5">
    <source>
        <dbReference type="ARBA" id="ARBA00022723"/>
    </source>
</evidence>
<evidence type="ECO:0000313" key="16">
    <source>
        <dbReference type="Proteomes" id="UP000031774"/>
    </source>
</evidence>
<dbReference type="RefSeq" id="WP_041128321.1">
    <property type="nucleotide sequence ID" value="NZ_CP010407.1"/>
</dbReference>
<keyword evidence="16" id="KW-1185">Reference proteome</keyword>
<dbReference type="Gene3D" id="3.30.2010.10">
    <property type="entry name" value="Metalloproteases ('zincins'), catalytic domain"/>
    <property type="match status" value="1"/>
</dbReference>
<dbReference type="InterPro" id="IPR001915">
    <property type="entry name" value="Peptidase_M48"/>
</dbReference>
<dbReference type="Pfam" id="PF01435">
    <property type="entry name" value="Peptidase_M48"/>
    <property type="match status" value="1"/>
</dbReference>
<gene>
    <name evidence="15" type="ORF">SVTN_07305</name>
</gene>
<evidence type="ECO:0000256" key="4">
    <source>
        <dbReference type="ARBA" id="ARBA00022692"/>
    </source>
</evidence>
<dbReference type="PANTHER" id="PTHR43221">
    <property type="entry name" value="PROTEASE HTPX"/>
    <property type="match status" value="1"/>
</dbReference>
<evidence type="ECO:0000259" key="14">
    <source>
        <dbReference type="Pfam" id="PF01435"/>
    </source>
</evidence>
<keyword evidence="2" id="KW-1003">Cell membrane</keyword>
<dbReference type="KEGG" id="svt:SVTN_07305"/>
<feature type="transmembrane region" description="Helical" evidence="13">
    <location>
        <begin position="126"/>
        <end position="145"/>
    </location>
</feature>
<name>A0A0B5I1D1_9ACTN</name>
<evidence type="ECO:0000256" key="13">
    <source>
        <dbReference type="SAM" id="Phobius"/>
    </source>
</evidence>
<reference evidence="15 16" key="1">
    <citation type="submission" date="2014-12" db="EMBL/GenBank/DDBJ databases">
        <title>Complete genome sequence of Streptomyces vietnamensis strain GIMV4.0001, a genetic manipulable producer of the benzoisochromanequinone antibiotic granaticin.</title>
        <authorList>
            <person name="Deng M.R."/>
            <person name="Guo J."/>
            <person name="Ma L.Y."/>
            <person name="Feng G.D."/>
            <person name="Mo C.Y."/>
            <person name="Zhu H.H."/>
        </authorList>
    </citation>
    <scope>NUCLEOTIDE SEQUENCE [LARGE SCALE GENOMIC DNA]</scope>
    <source>
        <strain evidence="16">GIMV4.0001</strain>
    </source>
</reference>
<evidence type="ECO:0000256" key="6">
    <source>
        <dbReference type="ARBA" id="ARBA00022801"/>
    </source>
</evidence>
<feature type="region of interest" description="Disordered" evidence="12">
    <location>
        <begin position="71"/>
        <end position="90"/>
    </location>
</feature>
<dbReference type="EMBL" id="CP010407">
    <property type="protein sequence ID" value="AJF64252.1"/>
    <property type="molecule type" value="Genomic_DNA"/>
</dbReference>
<dbReference type="HOGENOM" id="CLU_053828_0_0_11"/>
<dbReference type="GO" id="GO:0006508">
    <property type="term" value="P:proteolysis"/>
    <property type="evidence" value="ECO:0007669"/>
    <property type="project" value="UniProtKB-KW"/>
</dbReference>
<sequence length="439" mass="47202">MTETADAVRTAERDCPECGEPVAEGGQYVTWCAACDWNVDPEVRDEEAPGRIERLRQRLAQQYGEQLLAELSEPDDGAAPGTAADRSEARPGTAGVLATALAVTIHGVTLALLAGGLWLVVAGRGALPLVGALLLGLAVVLRPRFGRLPKDESHRVLLRRTGAPRLFALLDEVAGTVGTTGVRTVVVDADVNASVTTYGIRQQRVLHIGLGLWEVLSPQERIALLGHEFGHYAHGDTRRSLLVGGAFQSLGTWRYTLAPVPAQGLADDLVNLATALPRLLVDGVLAFLEHLTLRQSQRAEYLADSTAARAGGTEAAAGLMDRLLIGRSVVGELRRESVAARTRIGGTDRREDPSEGLWERLAAHAASVPEREYERLRRVAERRGHQVDSTHPPTHLRHRRLTRGVPGGALIVLDAARAAEVDAELAEAKRSVARELVRG</sequence>
<evidence type="ECO:0000256" key="2">
    <source>
        <dbReference type="ARBA" id="ARBA00022475"/>
    </source>
</evidence>
<organism evidence="15 16">
    <name type="scientific">Streptomyces vietnamensis</name>
    <dbReference type="NCBI Taxonomy" id="362257"/>
    <lineage>
        <taxon>Bacteria</taxon>
        <taxon>Bacillati</taxon>
        <taxon>Actinomycetota</taxon>
        <taxon>Actinomycetes</taxon>
        <taxon>Kitasatosporales</taxon>
        <taxon>Streptomycetaceae</taxon>
        <taxon>Streptomyces</taxon>
    </lineage>
</organism>
<evidence type="ECO:0000256" key="8">
    <source>
        <dbReference type="ARBA" id="ARBA00022989"/>
    </source>
</evidence>
<dbReference type="STRING" id="362257.SVTN_07305"/>
<evidence type="ECO:0000256" key="7">
    <source>
        <dbReference type="ARBA" id="ARBA00022833"/>
    </source>
</evidence>
<dbReference type="InterPro" id="IPR050083">
    <property type="entry name" value="HtpX_protease"/>
</dbReference>
<accession>A0A0B5I1D1</accession>
<dbReference type="PANTHER" id="PTHR43221:SF1">
    <property type="entry name" value="PROTEASE HTPX"/>
    <property type="match status" value="1"/>
</dbReference>
<dbReference type="GO" id="GO:0004222">
    <property type="term" value="F:metalloendopeptidase activity"/>
    <property type="evidence" value="ECO:0007669"/>
    <property type="project" value="InterPro"/>
</dbReference>
<dbReference type="GO" id="GO:0046872">
    <property type="term" value="F:metal ion binding"/>
    <property type="evidence" value="ECO:0007669"/>
    <property type="project" value="UniProtKB-KW"/>
</dbReference>
<evidence type="ECO:0000256" key="3">
    <source>
        <dbReference type="ARBA" id="ARBA00022670"/>
    </source>
</evidence>
<evidence type="ECO:0000256" key="10">
    <source>
        <dbReference type="ARBA" id="ARBA00023136"/>
    </source>
</evidence>
<evidence type="ECO:0000256" key="1">
    <source>
        <dbReference type="ARBA" id="ARBA00004651"/>
    </source>
</evidence>
<dbReference type="AlphaFoldDB" id="A0A0B5I1D1"/>
<protein>
    <submittedName>
        <fullName evidence="15">Peptidase, M48 family protein</fullName>
    </submittedName>
</protein>
<feature type="transmembrane region" description="Helical" evidence="13">
    <location>
        <begin position="96"/>
        <end position="120"/>
    </location>
</feature>
<comment type="similarity">
    <text evidence="11">Belongs to the peptidase M48 family.</text>
</comment>
<keyword evidence="7 11" id="KW-0862">Zinc</keyword>
<proteinExistence type="inferred from homology"/>
<keyword evidence="4 13" id="KW-0812">Transmembrane</keyword>
<keyword evidence="10 13" id="KW-0472">Membrane</keyword>